<comment type="caution">
    <text evidence="4">The sequence shown here is derived from an EMBL/GenBank/DDBJ whole genome shotgun (WGS) entry which is preliminary data.</text>
</comment>
<dbReference type="EMBL" id="JAXARY010000010">
    <property type="protein sequence ID" value="MDX8127976.1"/>
    <property type="molecule type" value="Genomic_DNA"/>
</dbReference>
<accession>A0ABU4UFN7</accession>
<keyword evidence="2" id="KW-0378">Hydrolase</keyword>
<dbReference type="RefSeq" id="WP_319961681.1">
    <property type="nucleotide sequence ID" value="NZ_JAXARY010000010.1"/>
</dbReference>
<organism evidence="4 5">
    <name type="scientific">Methylomonas defluvii</name>
    <dbReference type="NCBI Taxonomy" id="3045149"/>
    <lineage>
        <taxon>Bacteria</taxon>
        <taxon>Pseudomonadati</taxon>
        <taxon>Pseudomonadota</taxon>
        <taxon>Gammaproteobacteria</taxon>
        <taxon>Methylococcales</taxon>
        <taxon>Methylococcaceae</taxon>
        <taxon>Methylomonas</taxon>
    </lineage>
</organism>
<keyword evidence="1" id="KW-0479">Metal-binding</keyword>
<dbReference type="Proteomes" id="UP001284537">
    <property type="component" value="Unassembled WGS sequence"/>
</dbReference>
<protein>
    <submittedName>
        <fullName evidence="4">HIRAN domain-containing protein</fullName>
    </submittedName>
</protein>
<proteinExistence type="predicted"/>
<sequence>MKSLYIAWQDPETRLWHTVGKLYKQNDTYCFVYTQGALTSPRFKYLGRMHSLYQRYVSRELFPLFSNRVLSRSRPEYPDYVRWLALDPTQQNDPMQLLARSGGRRGTDELCVYPHPEPNANGQIELFFLSHGLRYLDQANLLQVNRLQIGDRLSLKPEDDNTKDRFALRLETDEPLKVGYCPRYLNQDLRRVLDQVDVQLTVERLNLDAPIQFRLLCRAAFTLPAGFELFAGNEYLPLDSVAVAA</sequence>
<dbReference type="Gene3D" id="3.30.70.2330">
    <property type="match status" value="1"/>
</dbReference>
<evidence type="ECO:0000256" key="1">
    <source>
        <dbReference type="ARBA" id="ARBA00022723"/>
    </source>
</evidence>
<gene>
    <name evidence="4" type="ORF">QLH52_11840</name>
</gene>
<name>A0ABU4UFN7_9GAMM</name>
<evidence type="ECO:0000313" key="4">
    <source>
        <dbReference type="EMBL" id="MDX8127976.1"/>
    </source>
</evidence>
<reference evidence="4 5" key="1">
    <citation type="submission" date="2023-11" db="EMBL/GenBank/DDBJ databases">
        <authorList>
            <person name="Ouyang M.-Y."/>
        </authorList>
    </citation>
    <scope>NUCLEOTIDE SEQUENCE [LARGE SCALE GENOMIC DNA]</scope>
    <source>
        <strain evidence="4 5">OY6</strain>
    </source>
</reference>
<evidence type="ECO:0000259" key="3">
    <source>
        <dbReference type="SMART" id="SM00910"/>
    </source>
</evidence>
<keyword evidence="5" id="KW-1185">Reference proteome</keyword>
<evidence type="ECO:0000313" key="5">
    <source>
        <dbReference type="Proteomes" id="UP001284537"/>
    </source>
</evidence>
<dbReference type="InterPro" id="IPR014905">
    <property type="entry name" value="HIRAN"/>
</dbReference>
<dbReference type="Pfam" id="PF08797">
    <property type="entry name" value="HIRAN"/>
    <property type="match status" value="1"/>
</dbReference>
<feature type="domain" description="HIRAN" evidence="3">
    <location>
        <begin position="124"/>
        <end position="223"/>
    </location>
</feature>
<evidence type="ECO:0000256" key="2">
    <source>
        <dbReference type="ARBA" id="ARBA00022801"/>
    </source>
</evidence>
<dbReference type="SMART" id="SM00910">
    <property type="entry name" value="HIRAN"/>
    <property type="match status" value="1"/>
</dbReference>